<reference evidence="1 2" key="1">
    <citation type="submission" date="2021-02" db="EMBL/GenBank/DDBJ databases">
        <title>Genome assembly of Pseudopithomyces chartarum.</title>
        <authorList>
            <person name="Jauregui R."/>
            <person name="Singh J."/>
            <person name="Voisey C."/>
        </authorList>
    </citation>
    <scope>NUCLEOTIDE SEQUENCE [LARGE SCALE GENOMIC DNA]</scope>
    <source>
        <strain evidence="1 2">AGR01</strain>
    </source>
</reference>
<organism evidence="1 2">
    <name type="scientific">Pseudopithomyces chartarum</name>
    <dbReference type="NCBI Taxonomy" id="1892770"/>
    <lineage>
        <taxon>Eukaryota</taxon>
        <taxon>Fungi</taxon>
        <taxon>Dikarya</taxon>
        <taxon>Ascomycota</taxon>
        <taxon>Pezizomycotina</taxon>
        <taxon>Dothideomycetes</taxon>
        <taxon>Pleosporomycetidae</taxon>
        <taxon>Pleosporales</taxon>
        <taxon>Massarineae</taxon>
        <taxon>Didymosphaeriaceae</taxon>
        <taxon>Pseudopithomyces</taxon>
    </lineage>
</organism>
<accession>A0AAN6M0U7</accession>
<gene>
    <name evidence="1" type="ORF">GRF29_28g2747864</name>
</gene>
<name>A0AAN6M0U7_9PLEO</name>
<sequence>MGLLQVPYKDWAPAPYNTLDYSCMDRISPIFEDPEGTKSAPSFWARLNVLRKKMWHGMVPLTRERWLDKKMDDPKNYRMMMELMQDILTVFTWLNSKETLDCTRGVYAWLVDAHVEFEGAVNLLRERSGQEERVDMAGTWAEFYHAMVSTMTERTHQWLVARVGEIQSRAFAEYTKTIKEKQGDVEAIAQASKIYYECVQDLNAMITKADYVLGVPMTGFKGYNPSNKASDLSLELRRDTYARIADTKPWTYLSKIMDAQKRDGPEKPQNITDLVDEMKNGPKPAAPRFRDTDVFLGHYHEGVQNRAEIRKALRGEPKALGEEHWITILKERMAFYLQHGQRHETWNHNWGFVCYRLTYQQSDSEWTTFWQNFEADAFRSGSWIQGFDSIEAKATLHIIDGRDVGIPEGDIQAAKNHFSKTYTTLPTLGRIWTSDFLVVDHASYTSHTAPQPEDRRPPPPYGPSFCDNGGFVNLVDTMEYPPELIDVTAPGYTGELQYLVQFIA</sequence>
<protein>
    <submittedName>
        <fullName evidence="1">Uncharacterized protein</fullName>
    </submittedName>
</protein>
<evidence type="ECO:0000313" key="1">
    <source>
        <dbReference type="EMBL" id="KAK3214315.1"/>
    </source>
</evidence>
<keyword evidence="2" id="KW-1185">Reference proteome</keyword>
<proteinExistence type="predicted"/>
<evidence type="ECO:0000313" key="2">
    <source>
        <dbReference type="Proteomes" id="UP001280581"/>
    </source>
</evidence>
<comment type="caution">
    <text evidence="1">The sequence shown here is derived from an EMBL/GenBank/DDBJ whole genome shotgun (WGS) entry which is preliminary data.</text>
</comment>
<dbReference type="AlphaFoldDB" id="A0AAN6M0U7"/>
<dbReference type="EMBL" id="WVTA01000004">
    <property type="protein sequence ID" value="KAK3214315.1"/>
    <property type="molecule type" value="Genomic_DNA"/>
</dbReference>
<dbReference type="Proteomes" id="UP001280581">
    <property type="component" value="Unassembled WGS sequence"/>
</dbReference>